<dbReference type="SUPFAM" id="SSF52058">
    <property type="entry name" value="L domain-like"/>
    <property type="match status" value="1"/>
</dbReference>
<dbReference type="InterPro" id="IPR032675">
    <property type="entry name" value="LRR_dom_sf"/>
</dbReference>
<organism evidence="1 2">
    <name type="scientific">Chaetoceros tenuissimus</name>
    <dbReference type="NCBI Taxonomy" id="426638"/>
    <lineage>
        <taxon>Eukaryota</taxon>
        <taxon>Sar</taxon>
        <taxon>Stramenopiles</taxon>
        <taxon>Ochrophyta</taxon>
        <taxon>Bacillariophyta</taxon>
        <taxon>Coscinodiscophyceae</taxon>
        <taxon>Chaetocerotophycidae</taxon>
        <taxon>Chaetocerotales</taxon>
        <taxon>Chaetocerotaceae</taxon>
        <taxon>Chaetoceros</taxon>
    </lineage>
</organism>
<dbReference type="InterPro" id="IPR026906">
    <property type="entry name" value="LRR_5"/>
</dbReference>
<protein>
    <recommendedName>
        <fullName evidence="3">Leucine-rich repeat domain-containing protein</fullName>
    </recommendedName>
</protein>
<evidence type="ECO:0008006" key="3">
    <source>
        <dbReference type="Google" id="ProtNLM"/>
    </source>
</evidence>
<gene>
    <name evidence="1" type="ORF">CTEN210_18343</name>
</gene>
<dbReference type="PANTHER" id="PTHR45661:SF3">
    <property type="entry name" value="IG-LIKE DOMAIN-CONTAINING PROTEIN"/>
    <property type="match status" value="1"/>
</dbReference>
<evidence type="ECO:0000313" key="1">
    <source>
        <dbReference type="EMBL" id="GFH61867.1"/>
    </source>
</evidence>
<dbReference type="Proteomes" id="UP001054902">
    <property type="component" value="Unassembled WGS sequence"/>
</dbReference>
<comment type="caution">
    <text evidence="1">The sequence shown here is derived from an EMBL/GenBank/DDBJ whole genome shotgun (WGS) entry which is preliminary data.</text>
</comment>
<reference evidence="1 2" key="1">
    <citation type="journal article" date="2021" name="Sci. Rep.">
        <title>The genome of the diatom Chaetoceros tenuissimus carries an ancient integrated fragment of an extant virus.</title>
        <authorList>
            <person name="Hongo Y."/>
            <person name="Kimura K."/>
            <person name="Takaki Y."/>
            <person name="Yoshida Y."/>
            <person name="Baba S."/>
            <person name="Kobayashi G."/>
            <person name="Nagasaki K."/>
            <person name="Hano T."/>
            <person name="Tomaru Y."/>
        </authorList>
    </citation>
    <scope>NUCLEOTIDE SEQUENCE [LARGE SCALE GENOMIC DNA]</scope>
    <source>
        <strain evidence="1 2">NIES-3715</strain>
    </source>
</reference>
<dbReference type="InterPro" id="IPR053139">
    <property type="entry name" value="Surface_bspA-like"/>
</dbReference>
<evidence type="ECO:0000313" key="2">
    <source>
        <dbReference type="Proteomes" id="UP001054902"/>
    </source>
</evidence>
<dbReference type="AlphaFoldDB" id="A0AAD3DDB0"/>
<keyword evidence="2" id="KW-1185">Reference proteome</keyword>
<name>A0AAD3DDB0_9STRA</name>
<dbReference type="Pfam" id="PF13306">
    <property type="entry name" value="LRR_5"/>
    <property type="match status" value="1"/>
</dbReference>
<proteinExistence type="predicted"/>
<accession>A0AAD3DDB0</accession>
<dbReference type="PANTHER" id="PTHR45661">
    <property type="entry name" value="SURFACE ANTIGEN"/>
    <property type="match status" value="1"/>
</dbReference>
<dbReference type="EMBL" id="BLLK01000075">
    <property type="protein sequence ID" value="GFH61867.1"/>
    <property type="molecule type" value="Genomic_DNA"/>
</dbReference>
<sequence length="250" mass="28786">MYKGKKTLFFNGEIFWGDEEEFLIYDYEERNSWQVIIVLPGVEVIPEFAFRYCENLKTVIMADTVKRIEFFAFGTCTSLVFISLSRNLEFIGVAAFSNCVSLTSIFIPPSCRWIGDYTFEGCGKLIILHVPQDTQLGFKLIEKTALIRRSLFKRYTNDLGLYEINEINDLIKNINGDTDEYALHRACSSYNPSTDLIYDLVKRQGLKALNKKNEIGITPLDYLDANPFADNIDHRGLMKRYILEMMGEAV</sequence>
<dbReference type="Gene3D" id="3.80.10.10">
    <property type="entry name" value="Ribonuclease Inhibitor"/>
    <property type="match status" value="1"/>
</dbReference>